<accession>A0A9P7JKY9</accession>
<dbReference type="Proteomes" id="UP000823399">
    <property type="component" value="Unassembled WGS sequence"/>
</dbReference>
<sequence>MDQELLKQRKEKYRQWLHNHNKHKANAKAPMKLRKKWTAHQVIEEQRKADILQQIHEEIEEETGQKPGQTEVLRRYQPTMMAIMKGLDHNELEEAQAKADEWTNQAPDPVVQAKTARKNDQALRQRDIYSGQFNFNEHPRRGSSFMKCKDWQVILLAWEDFIGDEFRICCGKRKVPVPWSDIMKGQSQFISSTYLPDDIKITDPSKMQRDEANALLESWIDDKGKMHSPIGEDSDDSDADADDEGLWPRPTTKSSATAALSSAGLPKRPTRFIKQAHVSSADEESNNTDAYVSLPKVRKDAPDCVGKGAITEHSDQSLILAMLPVRASAPLKAVTRLLLPNGAHSVFVDRAQGATGIWVGAYTDAGEEAERGEESNDAEAGIFEGFSLGVGIGVVLGYRSFHVEGFCMAMAVMDVSAMKGVRGLWQGFVIGGGSGIMSFGGEELLVLVVAVSSSSEDSSSWRTPDLLGFFVVLVSSAHLQVEPGIVCSMAFLLALEAEAFIEALLLFLRCEGTIHVHSIRVTLVNLWSRDVPVAGGAYQSVVGSDSVPFVNGGGDSLLRVDSITKPSLQSSFEEVDEREVLLDARSGGKGLECCNVGCHVSNLCEALELSHSLSLSVDGLEGGVELGLKVFERAEVHWDLVKGLPVEGVCPDAYFLIQVVVVSV</sequence>
<feature type="compositionally biased region" description="Low complexity" evidence="1">
    <location>
        <begin position="251"/>
        <end position="263"/>
    </location>
</feature>
<dbReference type="AlphaFoldDB" id="A0A9P7JKY9"/>
<evidence type="ECO:0000256" key="1">
    <source>
        <dbReference type="SAM" id="MobiDB-lite"/>
    </source>
</evidence>
<name>A0A9P7JKY9_9AGAM</name>
<proteinExistence type="predicted"/>
<dbReference type="RefSeq" id="XP_041284633.1">
    <property type="nucleotide sequence ID" value="XM_041442730.1"/>
</dbReference>
<evidence type="ECO:0000313" key="2">
    <source>
        <dbReference type="EMBL" id="KAG2085282.1"/>
    </source>
</evidence>
<gene>
    <name evidence="2" type="ORF">F5147DRAFT_782115</name>
</gene>
<evidence type="ECO:0000313" key="3">
    <source>
        <dbReference type="Proteomes" id="UP000823399"/>
    </source>
</evidence>
<dbReference type="OrthoDB" id="2685482at2759"/>
<reference evidence="2" key="1">
    <citation type="journal article" date="2020" name="New Phytol.">
        <title>Comparative genomics reveals dynamic genome evolution in host specialist ectomycorrhizal fungi.</title>
        <authorList>
            <person name="Lofgren L.A."/>
            <person name="Nguyen N.H."/>
            <person name="Vilgalys R."/>
            <person name="Ruytinx J."/>
            <person name="Liao H.L."/>
            <person name="Branco S."/>
            <person name="Kuo A."/>
            <person name="LaButti K."/>
            <person name="Lipzen A."/>
            <person name="Andreopoulos W."/>
            <person name="Pangilinan J."/>
            <person name="Riley R."/>
            <person name="Hundley H."/>
            <person name="Na H."/>
            <person name="Barry K."/>
            <person name="Grigoriev I.V."/>
            <person name="Stajich J.E."/>
            <person name="Kennedy P.G."/>
        </authorList>
    </citation>
    <scope>NUCLEOTIDE SEQUENCE</scope>
    <source>
        <strain evidence="2">FC423</strain>
    </source>
</reference>
<keyword evidence="3" id="KW-1185">Reference proteome</keyword>
<protein>
    <submittedName>
        <fullName evidence="2">Uncharacterized protein</fullName>
    </submittedName>
</protein>
<feature type="compositionally biased region" description="Acidic residues" evidence="1">
    <location>
        <begin position="232"/>
        <end position="245"/>
    </location>
</feature>
<comment type="caution">
    <text evidence="2">The sequence shown here is derived from an EMBL/GenBank/DDBJ whole genome shotgun (WGS) entry which is preliminary data.</text>
</comment>
<organism evidence="2 3">
    <name type="scientific">Suillus discolor</name>
    <dbReference type="NCBI Taxonomy" id="1912936"/>
    <lineage>
        <taxon>Eukaryota</taxon>
        <taxon>Fungi</taxon>
        <taxon>Dikarya</taxon>
        <taxon>Basidiomycota</taxon>
        <taxon>Agaricomycotina</taxon>
        <taxon>Agaricomycetes</taxon>
        <taxon>Agaricomycetidae</taxon>
        <taxon>Boletales</taxon>
        <taxon>Suillineae</taxon>
        <taxon>Suillaceae</taxon>
        <taxon>Suillus</taxon>
    </lineage>
</organism>
<dbReference type="GeneID" id="64704989"/>
<feature type="region of interest" description="Disordered" evidence="1">
    <location>
        <begin position="224"/>
        <end position="264"/>
    </location>
</feature>
<dbReference type="EMBL" id="JABBWM010000180">
    <property type="protein sequence ID" value="KAG2085282.1"/>
    <property type="molecule type" value="Genomic_DNA"/>
</dbReference>